<evidence type="ECO:0000256" key="2">
    <source>
        <dbReference type="ARBA" id="ARBA00022448"/>
    </source>
</evidence>
<feature type="domain" description="Leucine-binding protein" evidence="5">
    <location>
        <begin position="32"/>
        <end position="371"/>
    </location>
</feature>
<dbReference type="InterPro" id="IPR006311">
    <property type="entry name" value="TAT_signal"/>
</dbReference>
<dbReference type="InterPro" id="IPR028081">
    <property type="entry name" value="Leu-bd"/>
</dbReference>
<accession>A0ABS3F5D2</accession>
<dbReference type="PRINTS" id="PR00337">
    <property type="entry name" value="LEUILEVALBP"/>
</dbReference>
<dbReference type="EMBL" id="JAFLNC010000002">
    <property type="protein sequence ID" value="MBO0333734.1"/>
    <property type="molecule type" value="Genomic_DNA"/>
</dbReference>
<dbReference type="PROSITE" id="PS51318">
    <property type="entry name" value="TAT"/>
    <property type="match status" value="1"/>
</dbReference>
<keyword evidence="4" id="KW-0029">Amino-acid transport</keyword>
<evidence type="ECO:0000313" key="6">
    <source>
        <dbReference type="EMBL" id="MBO0333734.1"/>
    </source>
</evidence>
<comment type="similarity">
    <text evidence="1">Belongs to the leucine-binding protein family.</text>
</comment>
<name>A0ABS3F5D2_9PROT</name>
<keyword evidence="2" id="KW-0813">Transport</keyword>
<dbReference type="PANTHER" id="PTHR47628">
    <property type="match status" value="1"/>
</dbReference>
<evidence type="ECO:0000256" key="3">
    <source>
        <dbReference type="ARBA" id="ARBA00022729"/>
    </source>
</evidence>
<protein>
    <submittedName>
        <fullName evidence="6">Substrate-binding protein</fullName>
    </submittedName>
</protein>
<evidence type="ECO:0000256" key="1">
    <source>
        <dbReference type="ARBA" id="ARBA00010062"/>
    </source>
</evidence>
<dbReference type="InterPro" id="IPR028082">
    <property type="entry name" value="Peripla_BP_I"/>
</dbReference>
<dbReference type="InterPro" id="IPR000709">
    <property type="entry name" value="Leu_Ile_Val-bd"/>
</dbReference>
<sequence>MIEISRRKFIGAMGATVVASSIGMPAIAAGKTIKIGAVQPFSGGLELFGNQAKMGLNLAVSEINAAGGILGHKVEMLYEDGKTDPKTSVEKAKKLIERDEVLAISGPITSAGRDAMAATMERGKTPLLYATNYEGGICNRYLFSFNTVPNQDTAPLIPYLKDEGIGDSYYLFGADYVWPRNMFKTAKTIIGDIGGTTVGEEYTPFGVKDFSSIIRKIADSGAKILLFALPGADGITFIKQAEEFGLTKNVTIAFLGFAETYLGAFGPGKGEGMYAGVPFVANSPEPGVQDFVAKIRKENGDDAVVSFYVMTHYNSLIALKGGLEKAGKVDREALIDGMAGLSFEIPTGPAMITKEDHHTAMNMYIARTKDGTLNVAKKLGVIEPAPQCG</sequence>
<gene>
    <name evidence="6" type="ORF">J0X12_08920</name>
</gene>
<comment type="caution">
    <text evidence="6">The sequence shown here is derived from an EMBL/GenBank/DDBJ whole genome shotgun (WGS) entry which is preliminary data.</text>
</comment>
<keyword evidence="3" id="KW-0732">Signal</keyword>
<organism evidence="6 7">
    <name type="scientific">Sneathiella sedimenti</name>
    <dbReference type="NCBI Taxonomy" id="2816034"/>
    <lineage>
        <taxon>Bacteria</taxon>
        <taxon>Pseudomonadati</taxon>
        <taxon>Pseudomonadota</taxon>
        <taxon>Alphaproteobacteria</taxon>
        <taxon>Sneathiellales</taxon>
        <taxon>Sneathiellaceae</taxon>
        <taxon>Sneathiella</taxon>
    </lineage>
</organism>
<evidence type="ECO:0000256" key="4">
    <source>
        <dbReference type="ARBA" id="ARBA00022970"/>
    </source>
</evidence>
<proteinExistence type="inferred from homology"/>
<dbReference type="Gene3D" id="3.40.50.2300">
    <property type="match status" value="2"/>
</dbReference>
<evidence type="ECO:0000259" key="5">
    <source>
        <dbReference type="Pfam" id="PF13458"/>
    </source>
</evidence>
<reference evidence="6 7" key="1">
    <citation type="submission" date="2021-03" db="EMBL/GenBank/DDBJ databases">
        <title>Sneathiella sp. CAU 1612 isolated from Kang Won-do.</title>
        <authorList>
            <person name="Kim W."/>
        </authorList>
    </citation>
    <scope>NUCLEOTIDE SEQUENCE [LARGE SCALE GENOMIC DNA]</scope>
    <source>
        <strain evidence="6 7">CAU 1612</strain>
    </source>
</reference>
<evidence type="ECO:0000313" key="7">
    <source>
        <dbReference type="Proteomes" id="UP000664761"/>
    </source>
</evidence>
<dbReference type="Pfam" id="PF13458">
    <property type="entry name" value="Peripla_BP_6"/>
    <property type="match status" value="1"/>
</dbReference>
<dbReference type="CDD" id="cd06331">
    <property type="entry name" value="PBP1_AmiC-like"/>
    <property type="match status" value="1"/>
</dbReference>
<dbReference type="Proteomes" id="UP000664761">
    <property type="component" value="Unassembled WGS sequence"/>
</dbReference>
<dbReference type="SUPFAM" id="SSF53822">
    <property type="entry name" value="Periplasmic binding protein-like I"/>
    <property type="match status" value="1"/>
</dbReference>
<dbReference type="PANTHER" id="PTHR47628:SF1">
    <property type="entry name" value="ALIPHATIC AMIDASE EXPRESSION-REGULATING PROTEIN"/>
    <property type="match status" value="1"/>
</dbReference>
<keyword evidence="7" id="KW-1185">Reference proteome</keyword>
<dbReference type="RefSeq" id="WP_207044444.1">
    <property type="nucleotide sequence ID" value="NZ_JAFLNC010000002.1"/>
</dbReference>